<feature type="domain" description="HTH cro/C1-type" evidence="1">
    <location>
        <begin position="23"/>
        <end position="74"/>
    </location>
</feature>
<dbReference type="InterPro" id="IPR001387">
    <property type="entry name" value="Cro/C1-type_HTH"/>
</dbReference>
<proteinExistence type="predicted"/>
<evidence type="ECO:0000313" key="2">
    <source>
        <dbReference type="EMBL" id="KRV47146.1"/>
    </source>
</evidence>
<evidence type="ECO:0000313" key="3">
    <source>
        <dbReference type="Proteomes" id="UP000050867"/>
    </source>
</evidence>
<dbReference type="PROSITE" id="PS50943">
    <property type="entry name" value="HTH_CROC1"/>
    <property type="match status" value="1"/>
</dbReference>
<organism evidence="2 3">
    <name type="scientific">Wenjunlia vitaminophila</name>
    <name type="common">Streptomyces vitaminophilus</name>
    <dbReference type="NCBI Taxonomy" id="76728"/>
    <lineage>
        <taxon>Bacteria</taxon>
        <taxon>Bacillati</taxon>
        <taxon>Actinomycetota</taxon>
        <taxon>Actinomycetes</taxon>
        <taxon>Kitasatosporales</taxon>
        <taxon>Streptomycetaceae</taxon>
        <taxon>Wenjunlia</taxon>
    </lineage>
</organism>
<dbReference type="EMBL" id="LLZU01000038">
    <property type="protein sequence ID" value="KRV47146.1"/>
    <property type="molecule type" value="Genomic_DNA"/>
</dbReference>
<gene>
    <name evidence="2" type="ORF">AQ490_10435</name>
</gene>
<comment type="caution">
    <text evidence="2">The sequence shown here is derived from an EMBL/GenBank/DDBJ whole genome shotgun (WGS) entry which is preliminary data.</text>
</comment>
<evidence type="ECO:0000259" key="1">
    <source>
        <dbReference type="PROSITE" id="PS50943"/>
    </source>
</evidence>
<dbReference type="GO" id="GO:0003677">
    <property type="term" value="F:DNA binding"/>
    <property type="evidence" value="ECO:0007669"/>
    <property type="project" value="UniProtKB-KW"/>
</dbReference>
<reference evidence="2 3" key="1">
    <citation type="submission" date="2015-10" db="EMBL/GenBank/DDBJ databases">
        <title>Draft genome sequence of pyrrolomycin-producing Streptomyces vitaminophilus.</title>
        <authorList>
            <person name="Graham D.E."/>
            <person name="Mahan K.M."/>
            <person name="Klingeman D.M."/>
            <person name="Hettich R.L."/>
            <person name="Parry R.J."/>
        </authorList>
    </citation>
    <scope>NUCLEOTIDE SEQUENCE [LARGE SCALE GENOMIC DNA]</scope>
    <source>
        <strain evidence="2 3">ATCC 31673</strain>
    </source>
</reference>
<dbReference type="Gene3D" id="1.10.260.40">
    <property type="entry name" value="lambda repressor-like DNA-binding domains"/>
    <property type="match status" value="1"/>
</dbReference>
<dbReference type="Pfam" id="PF13560">
    <property type="entry name" value="HTH_31"/>
    <property type="match status" value="1"/>
</dbReference>
<dbReference type="eggNOG" id="COG1813">
    <property type="taxonomic scope" value="Bacteria"/>
</dbReference>
<dbReference type="AlphaFoldDB" id="A0A0T6LM33"/>
<sequence length="276" mass="30828">MARRTRTLTPDRSVRHLFGAEARRLREQANMSLEQLADVVNFSKSHLARIELAEYMPPPDLPARLDAAFDTDGLFGRLYSIARREVHPDKYRRRMELEARARIIEEYAGHIVPGIVQTEAYARALFLASNPKATADAIEERVAARMSRQEVLRSSPAPDVSIILDEAVIRRPVGGPDVMRAQLSLLIDMVDTPTSVVQVLPFAHGEHGLLGGTLTLMTLDDDTRVAYEESIDTGQLLEDPESVSTRHRAYDLLRAYALSPLQTVAFIRSAMETLPS</sequence>
<dbReference type="OrthoDB" id="2897536at2"/>
<dbReference type="SMART" id="SM00530">
    <property type="entry name" value="HTH_XRE"/>
    <property type="match status" value="1"/>
</dbReference>
<keyword evidence="2" id="KW-0238">DNA-binding</keyword>
<dbReference type="SUPFAM" id="SSF47413">
    <property type="entry name" value="lambda repressor-like DNA-binding domains"/>
    <property type="match status" value="1"/>
</dbReference>
<accession>A0A0T6LM33</accession>
<protein>
    <submittedName>
        <fullName evidence="2">DNA-binding protein</fullName>
    </submittedName>
</protein>
<keyword evidence="3" id="KW-1185">Reference proteome</keyword>
<dbReference type="Pfam" id="PF19054">
    <property type="entry name" value="DUF5753"/>
    <property type="match status" value="1"/>
</dbReference>
<dbReference type="CDD" id="cd00093">
    <property type="entry name" value="HTH_XRE"/>
    <property type="match status" value="1"/>
</dbReference>
<dbReference type="STRING" id="76728.AQ490_10435"/>
<name>A0A0T6LM33_WENVI</name>
<dbReference type="InterPro" id="IPR043917">
    <property type="entry name" value="DUF5753"/>
</dbReference>
<dbReference type="InterPro" id="IPR010982">
    <property type="entry name" value="Lambda_DNA-bd_dom_sf"/>
</dbReference>
<dbReference type="RefSeq" id="WP_026220273.1">
    <property type="nucleotide sequence ID" value="NZ_LLZU01000038.1"/>
</dbReference>
<dbReference type="Proteomes" id="UP000050867">
    <property type="component" value="Unassembled WGS sequence"/>
</dbReference>